<evidence type="ECO:0000313" key="7">
    <source>
        <dbReference type="Proteomes" id="UP001155587"/>
    </source>
</evidence>
<dbReference type="AlphaFoldDB" id="A0A9X3CSF2"/>
<evidence type="ECO:0000256" key="2">
    <source>
        <dbReference type="ARBA" id="ARBA00023015"/>
    </source>
</evidence>
<dbReference type="SUPFAM" id="SSF53850">
    <property type="entry name" value="Periplasmic binding protein-like II"/>
    <property type="match status" value="1"/>
</dbReference>
<keyword evidence="7" id="KW-1185">Reference proteome</keyword>
<evidence type="ECO:0000259" key="5">
    <source>
        <dbReference type="PROSITE" id="PS50931"/>
    </source>
</evidence>
<keyword evidence="4" id="KW-0804">Transcription</keyword>
<sequence>MDKFADMTMFVSIVKHKGLAAAGRELGLSPATVTSRLKALEQRYGVKLLNRSTRHLSLTDSGALYYQSSLEIINNVNEAESLLQSGLNEVKGTLKIAAPSDIGRQAILPILTSFCQQYPNVIPHLYLNDTLTNITESGVDIVIRYGELADSSLISRRLASSQRVLCASPEYLRKHGIPTTPSELTDHHCLALFRSHEELTRWHFRQGDAHQSVAVQPRRFSDDGEVIRRWALDGYGIALKSLLDVQQDINSDKLQVVLSDYRVNFTASNSASSSDLNVVYVSRQYQPKRIRLFLDFLLSEFETPSW</sequence>
<dbReference type="InterPro" id="IPR000847">
    <property type="entry name" value="LysR_HTH_N"/>
</dbReference>
<dbReference type="InterPro" id="IPR036390">
    <property type="entry name" value="WH_DNA-bd_sf"/>
</dbReference>
<dbReference type="InterPro" id="IPR005119">
    <property type="entry name" value="LysR_subst-bd"/>
</dbReference>
<evidence type="ECO:0000313" key="6">
    <source>
        <dbReference type="EMBL" id="MCW8348588.1"/>
    </source>
</evidence>
<dbReference type="Proteomes" id="UP001155587">
    <property type="component" value="Unassembled WGS sequence"/>
</dbReference>
<comment type="caution">
    <text evidence="6">The sequence shown here is derived from an EMBL/GenBank/DDBJ whole genome shotgun (WGS) entry which is preliminary data.</text>
</comment>
<gene>
    <name evidence="6" type="ORF">MD535_21610</name>
</gene>
<dbReference type="Gene3D" id="1.10.10.10">
    <property type="entry name" value="Winged helix-like DNA-binding domain superfamily/Winged helix DNA-binding domain"/>
    <property type="match status" value="1"/>
</dbReference>
<protein>
    <submittedName>
        <fullName evidence="6">LysR family transcriptional regulator</fullName>
    </submittedName>
</protein>
<dbReference type="CDD" id="cd08422">
    <property type="entry name" value="PBP2_CrgA_like"/>
    <property type="match status" value="1"/>
</dbReference>
<reference evidence="6" key="1">
    <citation type="submission" date="2022-02" db="EMBL/GenBank/DDBJ databases">
        <title>Vibrio sp. nov, a new bacterium isolated from seawater.</title>
        <authorList>
            <person name="Yuan Y."/>
        </authorList>
    </citation>
    <scope>NUCLEOTIDE SEQUENCE</scope>
    <source>
        <strain evidence="6">ZSDZ65</strain>
    </source>
</reference>
<dbReference type="GO" id="GO:0003700">
    <property type="term" value="F:DNA-binding transcription factor activity"/>
    <property type="evidence" value="ECO:0007669"/>
    <property type="project" value="InterPro"/>
</dbReference>
<evidence type="ECO:0000256" key="4">
    <source>
        <dbReference type="ARBA" id="ARBA00023163"/>
    </source>
</evidence>
<dbReference type="InterPro" id="IPR036388">
    <property type="entry name" value="WH-like_DNA-bd_sf"/>
</dbReference>
<evidence type="ECO:0000256" key="1">
    <source>
        <dbReference type="ARBA" id="ARBA00009437"/>
    </source>
</evidence>
<keyword evidence="3" id="KW-0238">DNA-binding</keyword>
<comment type="similarity">
    <text evidence="1">Belongs to the LysR transcriptional regulatory family.</text>
</comment>
<accession>A0A9X3CSF2</accession>
<keyword evidence="2" id="KW-0805">Transcription regulation</keyword>
<dbReference type="PANTHER" id="PTHR30537">
    <property type="entry name" value="HTH-TYPE TRANSCRIPTIONAL REGULATOR"/>
    <property type="match status" value="1"/>
</dbReference>
<dbReference type="Gene3D" id="3.40.190.290">
    <property type="match status" value="1"/>
</dbReference>
<feature type="domain" description="HTH lysR-type" evidence="5">
    <location>
        <begin position="1"/>
        <end position="59"/>
    </location>
</feature>
<dbReference type="RefSeq" id="WP_265677115.1">
    <property type="nucleotide sequence ID" value="NZ_JAKRRY010000041.1"/>
</dbReference>
<dbReference type="GO" id="GO:0003677">
    <property type="term" value="F:DNA binding"/>
    <property type="evidence" value="ECO:0007669"/>
    <property type="project" value="UniProtKB-KW"/>
</dbReference>
<organism evidence="6 7">
    <name type="scientific">Vibrio qingdaonensis</name>
    <dbReference type="NCBI Taxonomy" id="2829491"/>
    <lineage>
        <taxon>Bacteria</taxon>
        <taxon>Pseudomonadati</taxon>
        <taxon>Pseudomonadota</taxon>
        <taxon>Gammaproteobacteria</taxon>
        <taxon>Vibrionales</taxon>
        <taxon>Vibrionaceae</taxon>
        <taxon>Vibrio</taxon>
    </lineage>
</organism>
<dbReference type="FunFam" id="3.40.190.290:FF:000001">
    <property type="entry name" value="Transcriptional regulator, LysR family"/>
    <property type="match status" value="1"/>
</dbReference>
<dbReference type="PROSITE" id="PS50931">
    <property type="entry name" value="HTH_LYSR"/>
    <property type="match status" value="1"/>
</dbReference>
<dbReference type="InterPro" id="IPR058163">
    <property type="entry name" value="LysR-type_TF_proteobact-type"/>
</dbReference>
<evidence type="ECO:0000256" key="3">
    <source>
        <dbReference type="ARBA" id="ARBA00023125"/>
    </source>
</evidence>
<dbReference type="Pfam" id="PF03466">
    <property type="entry name" value="LysR_substrate"/>
    <property type="match status" value="1"/>
</dbReference>
<dbReference type="SUPFAM" id="SSF46785">
    <property type="entry name" value="Winged helix' DNA-binding domain"/>
    <property type="match status" value="1"/>
</dbReference>
<dbReference type="EMBL" id="JAKRRY010000041">
    <property type="protein sequence ID" value="MCW8348588.1"/>
    <property type="molecule type" value="Genomic_DNA"/>
</dbReference>
<dbReference type="PANTHER" id="PTHR30537:SF5">
    <property type="entry name" value="HTH-TYPE TRANSCRIPTIONAL ACTIVATOR TTDR-RELATED"/>
    <property type="match status" value="1"/>
</dbReference>
<dbReference type="FunFam" id="1.10.10.10:FF:000001">
    <property type="entry name" value="LysR family transcriptional regulator"/>
    <property type="match status" value="1"/>
</dbReference>
<proteinExistence type="inferred from homology"/>
<name>A0A9X3CSF2_9VIBR</name>
<dbReference type="Pfam" id="PF00126">
    <property type="entry name" value="HTH_1"/>
    <property type="match status" value="1"/>
</dbReference>